<evidence type="ECO:0000256" key="6">
    <source>
        <dbReference type="ARBA" id="ARBA00023033"/>
    </source>
</evidence>
<dbReference type="AlphaFoldDB" id="A0A3M7EXV0"/>
<dbReference type="InterPro" id="IPR050493">
    <property type="entry name" value="FAD-dep_Monooxygenase_BioMet"/>
</dbReference>
<evidence type="ECO:0000256" key="1">
    <source>
        <dbReference type="ARBA" id="ARBA00001974"/>
    </source>
</evidence>
<dbReference type="GO" id="GO:0071949">
    <property type="term" value="F:FAD binding"/>
    <property type="evidence" value="ECO:0007669"/>
    <property type="project" value="InterPro"/>
</dbReference>
<feature type="domain" description="FAD-dependent oxidoreductase 2 FAD-binding" evidence="7">
    <location>
        <begin position="77"/>
        <end position="151"/>
    </location>
</feature>
<dbReference type="PANTHER" id="PTHR13789:SF315">
    <property type="entry name" value="FAD-DEPENDENT MONOOXYGENASE MDPD"/>
    <property type="match status" value="1"/>
</dbReference>
<dbReference type="PRINTS" id="PR00420">
    <property type="entry name" value="RNGMNOXGNASE"/>
</dbReference>
<organism evidence="9 10">
    <name type="scientific">Hortaea werneckii</name>
    <name type="common">Black yeast</name>
    <name type="synonym">Cladosporium werneckii</name>
    <dbReference type="NCBI Taxonomy" id="91943"/>
    <lineage>
        <taxon>Eukaryota</taxon>
        <taxon>Fungi</taxon>
        <taxon>Dikarya</taxon>
        <taxon>Ascomycota</taxon>
        <taxon>Pezizomycotina</taxon>
        <taxon>Dothideomycetes</taxon>
        <taxon>Dothideomycetidae</taxon>
        <taxon>Mycosphaerellales</taxon>
        <taxon>Teratosphaeriaceae</taxon>
        <taxon>Hortaea</taxon>
    </lineage>
</organism>
<dbReference type="GO" id="GO:0004497">
    <property type="term" value="F:monooxygenase activity"/>
    <property type="evidence" value="ECO:0007669"/>
    <property type="project" value="UniProtKB-KW"/>
</dbReference>
<comment type="cofactor">
    <cofactor evidence="1">
        <name>FAD</name>
        <dbReference type="ChEBI" id="CHEBI:57692"/>
    </cofactor>
</comment>
<evidence type="ECO:0000256" key="3">
    <source>
        <dbReference type="ARBA" id="ARBA00022630"/>
    </source>
</evidence>
<evidence type="ECO:0000256" key="5">
    <source>
        <dbReference type="ARBA" id="ARBA00023002"/>
    </source>
</evidence>
<evidence type="ECO:0000256" key="2">
    <source>
        <dbReference type="ARBA" id="ARBA00007992"/>
    </source>
</evidence>
<protein>
    <recommendedName>
        <fullName evidence="11">FAD-binding domain-containing protein</fullName>
    </recommendedName>
</protein>
<name>A0A3M7EXV0_HORWE</name>
<keyword evidence="4" id="KW-0274">FAD</keyword>
<keyword evidence="5" id="KW-0560">Oxidoreductase</keyword>
<dbReference type="EMBL" id="QWIQ01000592">
    <property type="protein sequence ID" value="RMY81360.1"/>
    <property type="molecule type" value="Genomic_DNA"/>
</dbReference>
<dbReference type="PANTHER" id="PTHR13789">
    <property type="entry name" value="MONOOXYGENASE"/>
    <property type="match status" value="1"/>
</dbReference>
<dbReference type="Gene3D" id="3.50.50.60">
    <property type="entry name" value="FAD/NAD(P)-binding domain"/>
    <property type="match status" value="1"/>
</dbReference>
<evidence type="ECO:0008006" key="11">
    <source>
        <dbReference type="Google" id="ProtNLM"/>
    </source>
</evidence>
<dbReference type="InterPro" id="IPR003953">
    <property type="entry name" value="FAD-dep_OxRdtase_2_FAD-bd"/>
</dbReference>
<dbReference type="SUPFAM" id="SSF51905">
    <property type="entry name" value="FAD/NAD(P)-binding domain"/>
    <property type="match status" value="1"/>
</dbReference>
<comment type="similarity">
    <text evidence="2">Belongs to the paxM FAD-dependent monooxygenase family.</text>
</comment>
<dbReference type="Proteomes" id="UP000281468">
    <property type="component" value="Unassembled WGS sequence"/>
</dbReference>
<evidence type="ECO:0000259" key="8">
    <source>
        <dbReference type="Pfam" id="PF01494"/>
    </source>
</evidence>
<accession>A0A3M7EXV0</accession>
<dbReference type="Pfam" id="PF00890">
    <property type="entry name" value="FAD_binding_2"/>
    <property type="match status" value="1"/>
</dbReference>
<comment type="caution">
    <text evidence="9">The sequence shown here is derived from an EMBL/GenBank/DDBJ whole genome shotgun (WGS) entry which is preliminary data.</text>
</comment>
<keyword evidence="3" id="KW-0285">Flavoprotein</keyword>
<evidence type="ECO:0000313" key="10">
    <source>
        <dbReference type="Proteomes" id="UP000281468"/>
    </source>
</evidence>
<evidence type="ECO:0000256" key="4">
    <source>
        <dbReference type="ARBA" id="ARBA00022827"/>
    </source>
</evidence>
<gene>
    <name evidence="9" type="ORF">D0862_12378</name>
</gene>
<dbReference type="InterPro" id="IPR002938">
    <property type="entry name" value="FAD-bd"/>
</dbReference>
<keyword evidence="6" id="KW-0503">Monooxygenase</keyword>
<sequence length="541" mass="60902">MFQLWAIGALGLHPFAPRQSGLCSMREQSFETHPDLFYDLRPTHSLPQHQPAIMCYDILEMMNSAPLHQYPRSGITVLIVGTGFGGLTAALECYRKGHDVRILERNQTTDTSGDMYFMGRSCAGIFKHWPDMKETFDRISLDGAYIETFKHSGERMFPPTKVADRLRSKEGVVPGSFQMRPLIYSMLLEQVEKLGIKIDYGMRVIDYFETDSNGGVELEDGFRLTADLVIAADGVGSKSQKLTGGQVRARTSGRAMWRAVFDKSALEHAPNVKDFFCMKDDNEPIVRTFFGPNVYALTLSRDDRLVWIMNHDATGSEAESWHNTISADEVLKAMDEVPGPTKWAPEFRDLVKASPPNSIVNFELWWRDPQPSWSSPGARVVQIGDAAHSFLPSSGNGATQAMEDAISLASCLAECGNADNVPEAVKAHVRFRFVRTSCAQKMGFANAELLQNTDWNKVKIDPRKSSPKLPKWVWNHDPEYYAHSNYRACVDGMKKGIRIEHDERVPPSWPPGYVYEPWTIDDIMEDLRHGREVELGAGDWS</sequence>
<dbReference type="InterPro" id="IPR036188">
    <property type="entry name" value="FAD/NAD-bd_sf"/>
</dbReference>
<proteinExistence type="inferred from homology"/>
<evidence type="ECO:0000313" key="9">
    <source>
        <dbReference type="EMBL" id="RMY81360.1"/>
    </source>
</evidence>
<dbReference type="Pfam" id="PF01494">
    <property type="entry name" value="FAD_binding_3"/>
    <property type="match status" value="1"/>
</dbReference>
<reference evidence="9 10" key="1">
    <citation type="journal article" date="2018" name="BMC Genomics">
        <title>Genomic evidence for intraspecific hybridization in a clonal and extremely halotolerant yeast.</title>
        <authorList>
            <person name="Gostincar C."/>
            <person name="Stajich J.E."/>
            <person name="Zupancic J."/>
            <person name="Zalar P."/>
            <person name="Gunde-Cimerman N."/>
        </authorList>
    </citation>
    <scope>NUCLEOTIDE SEQUENCE [LARGE SCALE GENOMIC DNA]</scope>
    <source>
        <strain evidence="9 10">EXF-171</strain>
    </source>
</reference>
<evidence type="ECO:0000259" key="7">
    <source>
        <dbReference type="Pfam" id="PF00890"/>
    </source>
</evidence>
<feature type="domain" description="FAD-binding" evidence="8">
    <location>
        <begin position="186"/>
        <end position="415"/>
    </location>
</feature>